<accession>A0A1G7I3G1</accession>
<dbReference type="OrthoDB" id="9812956at2"/>
<keyword evidence="11 13" id="KW-0472">Membrane</keyword>
<gene>
    <name evidence="14" type="ORF">SAMN04489759_101293</name>
</gene>
<keyword evidence="10" id="KW-0921">Nickel transport</keyword>
<evidence type="ECO:0000313" key="15">
    <source>
        <dbReference type="Proteomes" id="UP000199399"/>
    </source>
</evidence>
<dbReference type="GO" id="GO:0006824">
    <property type="term" value="P:cobalt ion transport"/>
    <property type="evidence" value="ECO:0007669"/>
    <property type="project" value="UniProtKB-KW"/>
</dbReference>
<organism evidence="14 15">
    <name type="scientific">Sulfitobacter delicatus</name>
    <dbReference type="NCBI Taxonomy" id="218672"/>
    <lineage>
        <taxon>Bacteria</taxon>
        <taxon>Pseudomonadati</taxon>
        <taxon>Pseudomonadota</taxon>
        <taxon>Alphaproteobacteria</taxon>
        <taxon>Rhodobacterales</taxon>
        <taxon>Roseobacteraceae</taxon>
        <taxon>Sulfitobacter</taxon>
    </lineage>
</organism>
<evidence type="ECO:0000256" key="11">
    <source>
        <dbReference type="ARBA" id="ARBA00023136"/>
    </source>
</evidence>
<comment type="function">
    <text evidence="1">Efflux system for nickel and cobalt.</text>
</comment>
<feature type="transmembrane region" description="Helical" evidence="13">
    <location>
        <begin position="97"/>
        <end position="125"/>
    </location>
</feature>
<evidence type="ECO:0000256" key="6">
    <source>
        <dbReference type="ARBA" id="ARBA00022596"/>
    </source>
</evidence>
<evidence type="ECO:0000256" key="1">
    <source>
        <dbReference type="ARBA" id="ARBA00002510"/>
    </source>
</evidence>
<keyword evidence="12" id="KW-0170">Cobalt</keyword>
<protein>
    <recommendedName>
        <fullName evidence="13">Nickel/cobalt efflux system</fullName>
    </recommendedName>
</protein>
<evidence type="ECO:0000256" key="7">
    <source>
        <dbReference type="ARBA" id="ARBA00022692"/>
    </source>
</evidence>
<dbReference type="GO" id="GO:0015099">
    <property type="term" value="F:nickel cation transmembrane transporter activity"/>
    <property type="evidence" value="ECO:0007669"/>
    <property type="project" value="UniProtKB-UniRule"/>
</dbReference>
<evidence type="ECO:0000256" key="5">
    <source>
        <dbReference type="ARBA" id="ARBA00022475"/>
    </source>
</evidence>
<dbReference type="Pfam" id="PF03824">
    <property type="entry name" value="NicO"/>
    <property type="match status" value="1"/>
</dbReference>
<comment type="similarity">
    <text evidence="13">Belongs to the NiCoT transporter (TC 2.A.52) family.</text>
</comment>
<keyword evidence="6" id="KW-0533">Nickel</keyword>
<dbReference type="Proteomes" id="UP000199399">
    <property type="component" value="Unassembled WGS sequence"/>
</dbReference>
<dbReference type="GO" id="GO:0005886">
    <property type="term" value="C:plasma membrane"/>
    <property type="evidence" value="ECO:0007669"/>
    <property type="project" value="UniProtKB-SubCell"/>
</dbReference>
<dbReference type="InterPro" id="IPR051224">
    <property type="entry name" value="NiCoT_RcnA"/>
</dbReference>
<keyword evidence="3" id="KW-0171">Cobalt transport</keyword>
<keyword evidence="4 13" id="KW-0813">Transport</keyword>
<proteinExistence type="inferred from homology"/>
<reference evidence="15" key="1">
    <citation type="submission" date="2016-10" db="EMBL/GenBank/DDBJ databases">
        <authorList>
            <person name="Varghese N."/>
            <person name="Submissions S."/>
        </authorList>
    </citation>
    <scope>NUCLEOTIDE SEQUENCE [LARGE SCALE GENOMIC DNA]</scope>
    <source>
        <strain evidence="15">DSM 16477</strain>
    </source>
</reference>
<dbReference type="RefSeq" id="WP_093738426.1">
    <property type="nucleotide sequence ID" value="NZ_FNBP01000001.1"/>
</dbReference>
<dbReference type="InterPro" id="IPR011541">
    <property type="entry name" value="Ni/Co_transpt_high_affinity"/>
</dbReference>
<keyword evidence="9" id="KW-0406">Ion transport</keyword>
<dbReference type="EMBL" id="FNBP01000001">
    <property type="protein sequence ID" value="SDF07138.1"/>
    <property type="molecule type" value="Genomic_DNA"/>
</dbReference>
<keyword evidence="7 13" id="KW-0812">Transmembrane</keyword>
<evidence type="ECO:0000256" key="13">
    <source>
        <dbReference type="RuleBase" id="RU362101"/>
    </source>
</evidence>
<dbReference type="GO" id="GO:0010045">
    <property type="term" value="P:response to nickel cation"/>
    <property type="evidence" value="ECO:0007669"/>
    <property type="project" value="TreeGrafter"/>
</dbReference>
<keyword evidence="5" id="KW-1003">Cell membrane</keyword>
<dbReference type="STRING" id="218672.SAMN04489759_101293"/>
<evidence type="ECO:0000256" key="2">
    <source>
        <dbReference type="ARBA" id="ARBA00004651"/>
    </source>
</evidence>
<keyword evidence="15" id="KW-1185">Reference proteome</keyword>
<evidence type="ECO:0000256" key="9">
    <source>
        <dbReference type="ARBA" id="ARBA00023065"/>
    </source>
</evidence>
<dbReference type="PANTHER" id="PTHR40659">
    <property type="entry name" value="NICKEL/COBALT EFFLUX SYSTEM RCNA"/>
    <property type="match status" value="1"/>
</dbReference>
<evidence type="ECO:0000256" key="8">
    <source>
        <dbReference type="ARBA" id="ARBA00022989"/>
    </source>
</evidence>
<dbReference type="PANTHER" id="PTHR40659:SF1">
    <property type="entry name" value="NICKEL_COBALT EFFLUX SYSTEM RCNA"/>
    <property type="match status" value="1"/>
</dbReference>
<dbReference type="GO" id="GO:0032025">
    <property type="term" value="P:response to cobalt ion"/>
    <property type="evidence" value="ECO:0007669"/>
    <property type="project" value="TreeGrafter"/>
</dbReference>
<feature type="transmembrane region" description="Helical" evidence="13">
    <location>
        <begin position="269"/>
        <end position="290"/>
    </location>
</feature>
<feature type="transmembrane region" description="Helical" evidence="13">
    <location>
        <begin position="137"/>
        <end position="155"/>
    </location>
</feature>
<keyword evidence="8 13" id="KW-1133">Transmembrane helix</keyword>
<evidence type="ECO:0000256" key="4">
    <source>
        <dbReference type="ARBA" id="ARBA00022448"/>
    </source>
</evidence>
<evidence type="ECO:0000313" key="14">
    <source>
        <dbReference type="EMBL" id="SDF07138.1"/>
    </source>
</evidence>
<sequence>MRKLIALAAFVTLLILAGLWWSGGFAALAHWAAGQQRGFQNTIAGGLRATRGGDAAALWTVLLASFAYGVVHAAGPGHGKIVIGGYGLARAVPMLRLSLIALAASLGQAVTAVALVYAGIMIMGLGREALVGVTEGIMAPASYGAIVLIGLWLIWRGIRHARAGKHETTGGVCGHCGHAHGPSVEQVQQAGNLRDALLLIGGIAIRPCTGALFVLVITWHMGIGWVGVIGAFAMALGTGLITIATGLAATGLRAGVLGGLAGSPRLAQAAAVAELTAGMIVVTLAGGLLLRAL</sequence>
<evidence type="ECO:0000256" key="3">
    <source>
        <dbReference type="ARBA" id="ARBA00022426"/>
    </source>
</evidence>
<feature type="transmembrane region" description="Helical" evidence="13">
    <location>
        <begin position="223"/>
        <end position="248"/>
    </location>
</feature>
<comment type="subcellular location">
    <subcellularLocation>
        <location evidence="2 13">Cell membrane</location>
        <topology evidence="2 13">Multi-pass membrane protein</topology>
    </subcellularLocation>
</comment>
<feature type="transmembrane region" description="Helical" evidence="13">
    <location>
        <begin position="58"/>
        <end position="76"/>
    </location>
</feature>
<evidence type="ECO:0000256" key="12">
    <source>
        <dbReference type="ARBA" id="ARBA00023285"/>
    </source>
</evidence>
<dbReference type="GO" id="GO:0046583">
    <property type="term" value="F:monoatomic cation efflux transmembrane transporter activity"/>
    <property type="evidence" value="ECO:0007669"/>
    <property type="project" value="TreeGrafter"/>
</dbReference>
<feature type="transmembrane region" description="Helical" evidence="13">
    <location>
        <begin position="196"/>
        <end position="217"/>
    </location>
</feature>
<evidence type="ECO:0000256" key="10">
    <source>
        <dbReference type="ARBA" id="ARBA00023112"/>
    </source>
</evidence>
<name>A0A1G7I3G1_9RHOB</name>
<dbReference type="AlphaFoldDB" id="A0A1G7I3G1"/>